<evidence type="ECO:0000256" key="1">
    <source>
        <dbReference type="SAM" id="Phobius"/>
    </source>
</evidence>
<comment type="caution">
    <text evidence="2">The sequence shown here is derived from an EMBL/GenBank/DDBJ whole genome shotgun (WGS) entry which is preliminary data.</text>
</comment>
<organism evidence="2 3">
    <name type="scientific">Menidia menidia</name>
    <name type="common">Atlantic silverside</name>
    <dbReference type="NCBI Taxonomy" id="238744"/>
    <lineage>
        <taxon>Eukaryota</taxon>
        <taxon>Metazoa</taxon>
        <taxon>Chordata</taxon>
        <taxon>Craniata</taxon>
        <taxon>Vertebrata</taxon>
        <taxon>Euteleostomi</taxon>
        <taxon>Actinopterygii</taxon>
        <taxon>Neopterygii</taxon>
        <taxon>Teleostei</taxon>
        <taxon>Neoteleostei</taxon>
        <taxon>Acanthomorphata</taxon>
        <taxon>Ovalentaria</taxon>
        <taxon>Atherinomorphae</taxon>
        <taxon>Atheriniformes</taxon>
        <taxon>Atherinopsidae</taxon>
        <taxon>Menidiinae</taxon>
        <taxon>Menidia</taxon>
    </lineage>
</organism>
<dbReference type="InterPro" id="IPR011990">
    <property type="entry name" value="TPR-like_helical_dom_sf"/>
</dbReference>
<evidence type="ECO:0000313" key="3">
    <source>
        <dbReference type="Proteomes" id="UP000677803"/>
    </source>
</evidence>
<keyword evidence="1" id="KW-0472">Membrane</keyword>
<name>A0A8S4AD27_9TELE</name>
<sequence length="1085" mass="121195">MNGFQSIISGYVFTSFFVMAISAQSGDTFPDSFIGFDSVPDQVADGSVVRVHYRCSGPCQLTVEVVDSTVRNTDLVAFRRKWSGGAPRAHGIQQVLLRWPPSISRRLRFFSGNTLHTRNVTLRAWLDGGGTGEEIGTYRGSTWKICKELQVTLPPRDCPSWSAQLIQQTTIHQCPHETDAVDMLTFPFASTGEHFGVVRRFQPFVNRALETARLQAAARPSVTFSAWIYLLKRCQSRRCGIIHHVNGRNLYDSVLLQLSDSGEIIIQAHVTTGEDEAFQAAEVMPLWKWIRLDCYILGSKVVLISTWDEETHRSEYEFQSSINFDDTDGYFVIGGGKYMPGIHGYFGPVKYYRLGTEEVKNDLHPKSTLQGLERAHQKCQEIKRFTKAFLHEVTKTRPLSPANKVSAVCVPDFLRLWGQLGGKDKTCPQTWTWESQLEHQAFFHFLLRSEAEIGTGSFATLHLRKTLFDLAVGEIFPAVEAEKEITLQSMALLKAASCFGNHRASLLLAATHLSGLGGSVDQEEGHVYSLIGALADDRFSLMHAGYKHTYGADGFPKDLHMAYGYYSNAAAQSSIDISQEHKNKQYTPEYIYLSNDDYSNSLTDETSDLFQYLKFEAERGDTESQRRLGTMLYWGQNGISKDPASAVKWFERSAMQMKDPSAMYEYSVLLMKGQGVKRNYTRGFQLLQKAAAMGSINALNGLGWYHGTVLNDHESAVRYFQQAAANGSAEGMFNLGVYHLSGKNPEKPWRNESAAFQLFLNASRFGHVAASVEAAWYLSTGSLQAASQDVERAVTMLKKVCEQNGHLGFMIREGLLAYVQGCRMRQAFVSYVLAAETGLGVAQGNAAHLCEELDLKNNCQWRYLNYSILDPDPHPSALLKMGDYYYDYFSSSTREDSLSLAEQSISMYSRAALAGSPQGMFSLAVLAQRGHTLPPSVLGLFNASRRDEPDSVVEKILQRCVDSEDDESVGPCFLALLGLQMRKAQKRMTQNHAELLLMYASLLSILVIMVALPLHSCLERRRGPLSRNRRASSVGQHGADLDRALVNRWLTVNGERRLQRASELALTLAGVCLCSFWTALLCHLL</sequence>
<feature type="transmembrane region" description="Helical" evidence="1">
    <location>
        <begin position="1064"/>
        <end position="1084"/>
    </location>
</feature>
<dbReference type="SMART" id="SM00671">
    <property type="entry name" value="SEL1"/>
    <property type="match status" value="7"/>
</dbReference>
<dbReference type="Gene3D" id="1.25.40.10">
    <property type="entry name" value="Tetratricopeptide repeat domain"/>
    <property type="match status" value="1"/>
</dbReference>
<dbReference type="Pfam" id="PF08238">
    <property type="entry name" value="Sel1"/>
    <property type="match status" value="5"/>
</dbReference>
<dbReference type="AlphaFoldDB" id="A0A8S4AD27"/>
<evidence type="ECO:0000313" key="2">
    <source>
        <dbReference type="EMBL" id="CAG5862181.1"/>
    </source>
</evidence>
<dbReference type="EMBL" id="CAJRST010000002">
    <property type="protein sequence ID" value="CAG5862181.1"/>
    <property type="molecule type" value="Genomic_DNA"/>
</dbReference>
<dbReference type="OrthoDB" id="272077at2759"/>
<proteinExistence type="predicted"/>
<reference evidence="2" key="1">
    <citation type="submission" date="2021-05" db="EMBL/GenBank/DDBJ databases">
        <authorList>
            <person name="Tigano A."/>
        </authorList>
    </citation>
    <scope>NUCLEOTIDE SEQUENCE</scope>
</reference>
<keyword evidence="1" id="KW-1133">Transmembrane helix</keyword>
<dbReference type="PANTHER" id="PTHR44444">
    <property type="entry name" value="PROTEIN SEL-1 HOMOLOG 3"/>
    <property type="match status" value="1"/>
</dbReference>
<gene>
    <name evidence="2" type="ORF">MMEN_LOCUS1127</name>
</gene>
<dbReference type="InterPro" id="IPR042756">
    <property type="entry name" value="Sel-1L3"/>
</dbReference>
<feature type="transmembrane region" description="Helical" evidence="1">
    <location>
        <begin position="996"/>
        <end position="1018"/>
    </location>
</feature>
<dbReference type="Proteomes" id="UP000677803">
    <property type="component" value="Unassembled WGS sequence"/>
</dbReference>
<dbReference type="SUPFAM" id="SSF81901">
    <property type="entry name" value="HCP-like"/>
    <property type="match status" value="2"/>
</dbReference>
<dbReference type="PANTHER" id="PTHR44444:SF1">
    <property type="entry name" value="PROTEIN SEL-1 HOMOLOG 3"/>
    <property type="match status" value="1"/>
</dbReference>
<keyword evidence="3" id="KW-1185">Reference proteome</keyword>
<accession>A0A8S4AD27</accession>
<protein>
    <submittedName>
        <fullName evidence="2">(Atlantic silverside) hypothetical protein</fullName>
    </submittedName>
</protein>
<keyword evidence="1" id="KW-0812">Transmembrane</keyword>
<dbReference type="InterPro" id="IPR006597">
    <property type="entry name" value="Sel1-like"/>
</dbReference>